<sequence>MNGVDVCDQLRNQYRMDGPWMRLQKWWFPIFLWTLEVAWGNAYKCYVKKCKDAKREKYLSHRKFLEFGAKRLCGMDPVSLPPAQHRAHATPTSMVGASKRVLQKKVARAPRLTTKTLEGFTSRLVGKHPMKVVDKAALHCQWCKYKKSTDPVSGVKRKAGSVEVGGVSRLAEAIELAMTCVPRGLDMFTAVMVTLFVLTAPAAAQIHRHRLVEAGEMVQSHERHIALCYTGHLRSFERIEVRESHKDFLIGPLEQAGYQVHAFFASPQHPSSKGWETHAGNLSVFSSLVEKVFPSNKVTLELADEPRVPSFIRPEKCGLRGYREIQANNFDQLPRFIAQWGRVRFTFRMLEQYELRHNITFDLVMRIRPDMLYLKEINARQLETLLGQRGLQHAFPASVALLATPVHNHPLIQHPAHRHASSGDSSTTQPSRQKVLRSPPSTFVTGQKLNDWAIACLREDCPGYFKMIDSWNSEETCTESNTCCYGWGKFYDHVLERGNITVADDVELFPATLARPSNVDCNRLVGYDELVELCYKKAKLMGINPAWTCYRNGKIEIHRACKFEGTGGDT</sequence>
<evidence type="ECO:0000313" key="2">
    <source>
        <dbReference type="EMBL" id="KAK3239887.1"/>
    </source>
</evidence>
<evidence type="ECO:0000256" key="1">
    <source>
        <dbReference type="SAM" id="MobiDB-lite"/>
    </source>
</evidence>
<comment type="caution">
    <text evidence="2">The sequence shown here is derived from an EMBL/GenBank/DDBJ whole genome shotgun (WGS) entry which is preliminary data.</text>
</comment>
<name>A0AAE0ETX1_9CHLO</name>
<protein>
    <submittedName>
        <fullName evidence="2">Uncharacterized protein</fullName>
    </submittedName>
</protein>
<evidence type="ECO:0000313" key="3">
    <source>
        <dbReference type="Proteomes" id="UP001190700"/>
    </source>
</evidence>
<feature type="region of interest" description="Disordered" evidence="1">
    <location>
        <begin position="415"/>
        <end position="441"/>
    </location>
</feature>
<accession>A0AAE0ETX1</accession>
<proteinExistence type="predicted"/>
<gene>
    <name evidence="2" type="ORF">CYMTET_50220</name>
</gene>
<keyword evidence="3" id="KW-1185">Reference proteome</keyword>
<organism evidence="2 3">
    <name type="scientific">Cymbomonas tetramitiformis</name>
    <dbReference type="NCBI Taxonomy" id="36881"/>
    <lineage>
        <taxon>Eukaryota</taxon>
        <taxon>Viridiplantae</taxon>
        <taxon>Chlorophyta</taxon>
        <taxon>Pyramimonadophyceae</taxon>
        <taxon>Pyramimonadales</taxon>
        <taxon>Pyramimonadaceae</taxon>
        <taxon>Cymbomonas</taxon>
    </lineage>
</organism>
<dbReference type="AlphaFoldDB" id="A0AAE0ETX1"/>
<dbReference type="EMBL" id="LGRX02033795">
    <property type="protein sequence ID" value="KAK3239887.1"/>
    <property type="molecule type" value="Genomic_DNA"/>
</dbReference>
<feature type="compositionally biased region" description="Polar residues" evidence="1">
    <location>
        <begin position="422"/>
        <end position="432"/>
    </location>
</feature>
<dbReference type="Proteomes" id="UP001190700">
    <property type="component" value="Unassembled WGS sequence"/>
</dbReference>
<reference evidence="2 3" key="1">
    <citation type="journal article" date="2015" name="Genome Biol. Evol.">
        <title>Comparative Genomics of a Bacterivorous Green Alga Reveals Evolutionary Causalities and Consequences of Phago-Mixotrophic Mode of Nutrition.</title>
        <authorList>
            <person name="Burns J.A."/>
            <person name="Paasch A."/>
            <person name="Narechania A."/>
            <person name="Kim E."/>
        </authorList>
    </citation>
    <scope>NUCLEOTIDE SEQUENCE [LARGE SCALE GENOMIC DNA]</scope>
    <source>
        <strain evidence="2 3">PLY_AMNH</strain>
    </source>
</reference>